<name>A0A218P182_THECE</name>
<proteinExistence type="predicted"/>
<dbReference type="EMBL" id="CP014854">
    <property type="protein sequence ID" value="ASI98696.1"/>
    <property type="molecule type" value="Genomic_DNA"/>
</dbReference>
<gene>
    <name evidence="2" type="ORF">A3L02_03535</name>
</gene>
<dbReference type="AlphaFoldDB" id="A0A218P182"/>
<dbReference type="KEGG" id="tce:A3L02_03535"/>
<feature type="compositionally biased region" description="Low complexity" evidence="1">
    <location>
        <begin position="49"/>
        <end position="59"/>
    </location>
</feature>
<evidence type="ECO:0000313" key="2">
    <source>
        <dbReference type="EMBL" id="ASI98696.1"/>
    </source>
</evidence>
<keyword evidence="3" id="KW-1185">Reference proteome</keyword>
<evidence type="ECO:0000256" key="1">
    <source>
        <dbReference type="SAM" id="MobiDB-lite"/>
    </source>
</evidence>
<reference evidence="2 3" key="1">
    <citation type="submission" date="2016-03" db="EMBL/GenBank/DDBJ databases">
        <title>Complete genome sequence of Thermococcus celer.</title>
        <authorList>
            <person name="Oger P.M."/>
        </authorList>
    </citation>
    <scope>NUCLEOTIDE SEQUENCE [LARGE SCALE GENOMIC DNA]</scope>
    <source>
        <strain evidence="2 3">Vu 13</strain>
    </source>
</reference>
<feature type="region of interest" description="Disordered" evidence="1">
    <location>
        <begin position="47"/>
        <end position="67"/>
    </location>
</feature>
<organism evidence="2 3">
    <name type="scientific">Thermococcus celer Vu 13 = JCM 8558</name>
    <dbReference type="NCBI Taxonomy" id="1293037"/>
    <lineage>
        <taxon>Archaea</taxon>
        <taxon>Methanobacteriati</taxon>
        <taxon>Methanobacteriota</taxon>
        <taxon>Thermococci</taxon>
        <taxon>Thermococcales</taxon>
        <taxon>Thermococcaceae</taxon>
        <taxon>Thermococcus</taxon>
    </lineage>
</organism>
<protein>
    <submittedName>
        <fullName evidence="2">Uncharacterized protein</fullName>
    </submittedName>
</protein>
<evidence type="ECO:0000313" key="3">
    <source>
        <dbReference type="Proteomes" id="UP000197156"/>
    </source>
</evidence>
<dbReference type="Proteomes" id="UP000197156">
    <property type="component" value="Chromosome"/>
</dbReference>
<sequence>MSMVSRVGIGKSHAGERKDKPLKRYFSLVLIMLLIIASGCLSGHHPNPTTSTITQQATETRQRDTAPPEVILESVSKNPDNGSITIKLAIRDDSTVKTARLTYDNVNLTLNKTGEYYKTTLKLENPDEAKEAWLKVTATDEYNNTAQKTIRIEWSLRDAYVYFLNENNLDDNFFLEFFNQSEGLRHMFDVSKNLTREILLVANKSSKNLEDNIAFLALNYTETSREARLYFNILSSTGTYNAKPEVVRALYYYVKAVTGQDLPLHDYAILKTFINASDENPELIDFQPIVLHDNYRHWIKIYWYNKPRDTWMIVEFIRRNPYVVENENLYLPVNMLIKETAWNFFDNKFGPRYADKHHNNLTEKQLDAIYNPESEDVWYVIQKLWDYYYQGINKRYQYIKWWDKEEFAKQYPDITERKLILLGLWDVPNQVPDLSHTHKDERNNDVYNVVWGMEAQRRLVDELEEMYKILDNASKTNEGRWQYLLAWYQWIVDRGHNGLPNMHEQFVGAKVGEIKIALRVQFERWTEQQKEDWYNDIMNHNGVDQFLTKIFPDYEKVKAAYGYVRYNGGDFGGEIGTYYYGLNLAFKAYGIPTRINSLAINKGRSAYSSIYIYKAPLSTIGGEFIFPLPKNIRDLLKQKYGDGIVFSPEGGFSMYGLKDGLEKDGMLEIGTCFYRITKDVKVIDPEKHKIVLWKKS</sequence>
<accession>A0A218P182</accession>